<dbReference type="Pfam" id="PF01863">
    <property type="entry name" value="YgjP-like"/>
    <property type="match status" value="1"/>
</dbReference>
<organism evidence="2 3">
    <name type="scientific">Clostridium putrefaciens</name>
    <dbReference type="NCBI Taxonomy" id="99675"/>
    <lineage>
        <taxon>Bacteria</taxon>
        <taxon>Bacillati</taxon>
        <taxon>Bacillota</taxon>
        <taxon>Clostridia</taxon>
        <taxon>Eubacteriales</taxon>
        <taxon>Clostridiaceae</taxon>
        <taxon>Clostridium</taxon>
    </lineage>
</organism>
<gene>
    <name evidence="2" type="ORF">NCTC9836_02074</name>
</gene>
<sequence length="250" mass="29638">MSNEVIISGMPIEIIKKKNLKNLYIRVNPPEGNVTVSTPIDYPDEEIRLFVLKKMPEITKVRDRMLSQARQTEREYLSGESHYLWGKSYRLQVVYEGNKYVITKVPNKIILTAPTGSTKESRERAFNEWYRQELNRVLESVVSRCEAKTNLHANEYKIKNMRTKWGTCNISKKRIWINLQFAKKPVECLEYIVIHELVHLIEKNHTHRFHALVEEFYPTWKEAKKLLTEMPLDYIEKGEQVENEEQNNIE</sequence>
<dbReference type="AlphaFoldDB" id="A0A381J9P7"/>
<accession>A0A381J9P7</accession>
<reference evidence="2 3" key="1">
    <citation type="submission" date="2018-06" db="EMBL/GenBank/DDBJ databases">
        <authorList>
            <consortium name="Pathogen Informatics"/>
            <person name="Doyle S."/>
        </authorList>
    </citation>
    <scope>NUCLEOTIDE SEQUENCE [LARGE SCALE GENOMIC DNA]</scope>
    <source>
        <strain evidence="2 3">NCTC9836</strain>
    </source>
</reference>
<dbReference type="GO" id="GO:0016787">
    <property type="term" value="F:hydrolase activity"/>
    <property type="evidence" value="ECO:0007669"/>
    <property type="project" value="UniProtKB-KW"/>
</dbReference>
<proteinExistence type="predicted"/>
<dbReference type="InterPro" id="IPR002725">
    <property type="entry name" value="YgjP-like_metallopeptidase"/>
</dbReference>
<dbReference type="InterPro" id="IPR053136">
    <property type="entry name" value="UTP_pyrophosphatase-like"/>
</dbReference>
<protein>
    <submittedName>
        <fullName evidence="2">Hydrolase</fullName>
    </submittedName>
</protein>
<dbReference type="CDD" id="cd07344">
    <property type="entry name" value="M48_yhfN_like"/>
    <property type="match status" value="1"/>
</dbReference>
<feature type="domain" description="YgjP-like metallopeptidase" evidence="1">
    <location>
        <begin position="23"/>
        <end position="228"/>
    </location>
</feature>
<evidence type="ECO:0000259" key="1">
    <source>
        <dbReference type="Pfam" id="PF01863"/>
    </source>
</evidence>
<dbReference type="OrthoDB" id="9811177at2"/>
<keyword evidence="2" id="KW-0378">Hydrolase</keyword>
<dbReference type="Proteomes" id="UP000254664">
    <property type="component" value="Unassembled WGS sequence"/>
</dbReference>
<dbReference type="PANTHER" id="PTHR30399:SF1">
    <property type="entry name" value="UTP PYROPHOSPHATASE"/>
    <property type="match status" value="1"/>
</dbReference>
<name>A0A381J9P7_9CLOT</name>
<dbReference type="PANTHER" id="PTHR30399">
    <property type="entry name" value="UNCHARACTERIZED PROTEIN YGJP"/>
    <property type="match status" value="1"/>
</dbReference>
<keyword evidence="3" id="KW-1185">Reference proteome</keyword>
<evidence type="ECO:0000313" key="3">
    <source>
        <dbReference type="Proteomes" id="UP000254664"/>
    </source>
</evidence>
<evidence type="ECO:0000313" key="2">
    <source>
        <dbReference type="EMBL" id="SUY47733.1"/>
    </source>
</evidence>
<dbReference type="Gene3D" id="3.30.2010.10">
    <property type="entry name" value="Metalloproteases ('zincins'), catalytic domain"/>
    <property type="match status" value="1"/>
</dbReference>
<dbReference type="EMBL" id="UFWZ01000001">
    <property type="protein sequence ID" value="SUY47733.1"/>
    <property type="molecule type" value="Genomic_DNA"/>
</dbReference>
<dbReference type="RefSeq" id="WP_115641628.1">
    <property type="nucleotide sequence ID" value="NZ_UFWZ01000001.1"/>
</dbReference>